<evidence type="ECO:0000313" key="1">
    <source>
        <dbReference type="EMBL" id="GFD50397.1"/>
    </source>
</evidence>
<organism evidence="1">
    <name type="scientific">Tanacetum cinerariifolium</name>
    <name type="common">Dalmatian daisy</name>
    <name type="synonym">Chrysanthemum cinerariifolium</name>
    <dbReference type="NCBI Taxonomy" id="118510"/>
    <lineage>
        <taxon>Eukaryota</taxon>
        <taxon>Viridiplantae</taxon>
        <taxon>Streptophyta</taxon>
        <taxon>Embryophyta</taxon>
        <taxon>Tracheophyta</taxon>
        <taxon>Spermatophyta</taxon>
        <taxon>Magnoliopsida</taxon>
        <taxon>eudicotyledons</taxon>
        <taxon>Gunneridae</taxon>
        <taxon>Pentapetalae</taxon>
        <taxon>asterids</taxon>
        <taxon>campanulids</taxon>
        <taxon>Asterales</taxon>
        <taxon>Asteraceae</taxon>
        <taxon>Asteroideae</taxon>
        <taxon>Anthemideae</taxon>
        <taxon>Anthemidinae</taxon>
        <taxon>Tanacetum</taxon>
    </lineage>
</organism>
<reference evidence="1" key="1">
    <citation type="journal article" date="2019" name="Sci. Rep.">
        <title>Draft genome of Tanacetum cinerariifolium, the natural source of mosquito coil.</title>
        <authorList>
            <person name="Yamashiro T."/>
            <person name="Shiraishi A."/>
            <person name="Satake H."/>
            <person name="Nakayama K."/>
        </authorList>
    </citation>
    <scope>NUCLEOTIDE SEQUENCE</scope>
</reference>
<sequence length="59" mass="6576">GFANRQGDGTLVRIGRDGTEQCAEFLERVGLKLLQSVIHVQFVLKAGRPHFVAEVAKRR</sequence>
<dbReference type="EMBL" id="BKCJ011756826">
    <property type="protein sequence ID" value="GFD50397.1"/>
    <property type="molecule type" value="Genomic_DNA"/>
</dbReference>
<gene>
    <name evidence="1" type="ORF">Tci_922366</name>
</gene>
<accession>A0A699WSD0</accession>
<dbReference type="AlphaFoldDB" id="A0A699WSD0"/>
<feature type="non-terminal residue" evidence="1">
    <location>
        <position position="1"/>
    </location>
</feature>
<comment type="caution">
    <text evidence="1">The sequence shown here is derived from an EMBL/GenBank/DDBJ whole genome shotgun (WGS) entry which is preliminary data.</text>
</comment>
<protein>
    <submittedName>
        <fullName evidence="1">Uncharacterized protein</fullName>
    </submittedName>
</protein>
<name>A0A699WSD0_TANCI</name>
<proteinExistence type="predicted"/>